<feature type="compositionally biased region" description="Basic and acidic residues" evidence="1">
    <location>
        <begin position="143"/>
        <end position="156"/>
    </location>
</feature>
<comment type="caution">
    <text evidence="3">The sequence shown here is derived from an EMBL/GenBank/DDBJ whole genome shotgun (WGS) entry which is preliminary data.</text>
</comment>
<gene>
    <name evidence="3" type="ORF">IC612_01495</name>
</gene>
<feature type="compositionally biased region" description="Basic and acidic residues" evidence="1">
    <location>
        <begin position="125"/>
        <end position="135"/>
    </location>
</feature>
<feature type="chain" id="PRO_5037635106" description="Lipoprotein" evidence="2">
    <location>
        <begin position="24"/>
        <end position="156"/>
    </location>
</feature>
<reference evidence="3" key="1">
    <citation type="submission" date="2020-11" db="EMBL/GenBank/DDBJ databases">
        <title>Genome seq and assembly of Planobacterium sp.</title>
        <authorList>
            <person name="Chhetri G."/>
        </authorList>
    </citation>
    <scope>NUCLEOTIDE SEQUENCE</scope>
    <source>
        <strain evidence="3">GCR5</strain>
    </source>
</reference>
<keyword evidence="4" id="KW-1185">Reference proteome</keyword>
<evidence type="ECO:0008006" key="5">
    <source>
        <dbReference type="Google" id="ProtNLM"/>
    </source>
</evidence>
<proteinExistence type="predicted"/>
<feature type="signal peptide" evidence="2">
    <location>
        <begin position="1"/>
        <end position="23"/>
    </location>
</feature>
<feature type="region of interest" description="Disordered" evidence="1">
    <location>
        <begin position="79"/>
        <end position="156"/>
    </location>
</feature>
<sequence>MKNVLKLFLAGGLALTMASCGSADPYYGNRYPNTGYPSGGTVYRTPDGQVYRQGDVYRDRRGDVYRNGRILERTGVLNRPGILSRGGTYGQSGKIPPGQAKKIYGGHARDYAHGQQKKRQNGYYSKDRRYQDQYKGKKGKKGKGYDKRKNDDRWDD</sequence>
<dbReference type="RefSeq" id="WP_194738423.1">
    <property type="nucleotide sequence ID" value="NZ_JADKYY010000001.1"/>
</dbReference>
<dbReference type="PROSITE" id="PS51257">
    <property type="entry name" value="PROKAR_LIPOPROTEIN"/>
    <property type="match status" value="1"/>
</dbReference>
<evidence type="ECO:0000256" key="2">
    <source>
        <dbReference type="SAM" id="SignalP"/>
    </source>
</evidence>
<evidence type="ECO:0000256" key="1">
    <source>
        <dbReference type="SAM" id="MobiDB-lite"/>
    </source>
</evidence>
<evidence type="ECO:0000313" key="3">
    <source>
        <dbReference type="EMBL" id="MBF5026469.1"/>
    </source>
</evidence>
<dbReference type="Proteomes" id="UP000694480">
    <property type="component" value="Unassembled WGS sequence"/>
</dbReference>
<dbReference type="AlphaFoldDB" id="A0A931EAJ6"/>
<accession>A0A931EAJ6</accession>
<organism evidence="3 4">
    <name type="scientific">Planobacterium oryzisoli</name>
    <dbReference type="NCBI Taxonomy" id="2771435"/>
    <lineage>
        <taxon>Bacteria</taxon>
        <taxon>Pseudomonadati</taxon>
        <taxon>Bacteroidota</taxon>
        <taxon>Flavobacteriia</taxon>
        <taxon>Flavobacteriales</taxon>
        <taxon>Weeksellaceae</taxon>
        <taxon>Chryseobacterium group</taxon>
        <taxon>Chryseobacterium</taxon>
    </lineage>
</organism>
<dbReference type="EMBL" id="JADKYY010000001">
    <property type="protein sequence ID" value="MBF5026469.1"/>
    <property type="molecule type" value="Genomic_DNA"/>
</dbReference>
<evidence type="ECO:0000313" key="4">
    <source>
        <dbReference type="Proteomes" id="UP000694480"/>
    </source>
</evidence>
<name>A0A931EAJ6_9FLAO</name>
<keyword evidence="2" id="KW-0732">Signal</keyword>
<protein>
    <recommendedName>
        <fullName evidence="5">Lipoprotein</fullName>
    </recommendedName>
</protein>